<dbReference type="PANTHER" id="PTHR42789">
    <property type="entry name" value="D-ISOMER SPECIFIC 2-HYDROXYACID DEHYDROGENASE FAMILY PROTEIN (AFU_ORTHOLOGUE AFUA_6G10090)"/>
    <property type="match status" value="1"/>
</dbReference>
<gene>
    <name evidence="7" type="ORF">TCMB3V08_LOCUS1803</name>
</gene>
<keyword evidence="4" id="KW-0460">Magnesium</keyword>
<dbReference type="InterPro" id="IPR006140">
    <property type="entry name" value="D-isomer_DH_NAD-bd"/>
</dbReference>
<comment type="similarity">
    <text evidence="1">Belongs to the D-isomer specific 2-hydroxyacid dehydrogenase family.</text>
</comment>
<reference evidence="7" key="1">
    <citation type="submission" date="2020-11" db="EMBL/GenBank/DDBJ databases">
        <authorList>
            <person name="Tran Van P."/>
        </authorList>
    </citation>
    <scope>NUCLEOTIDE SEQUENCE</scope>
</reference>
<dbReference type="InterPro" id="IPR029753">
    <property type="entry name" value="D-isomer_DH_CS"/>
</dbReference>
<dbReference type="InterPro" id="IPR036291">
    <property type="entry name" value="NAD(P)-bd_dom_sf"/>
</dbReference>
<dbReference type="GO" id="GO:0016616">
    <property type="term" value="F:oxidoreductase activity, acting on the CH-OH group of donors, NAD or NADP as acceptor"/>
    <property type="evidence" value="ECO:0007669"/>
    <property type="project" value="InterPro"/>
</dbReference>
<evidence type="ECO:0000259" key="6">
    <source>
        <dbReference type="Pfam" id="PF02826"/>
    </source>
</evidence>
<feature type="binding site" evidence="4">
    <location>
        <position position="121"/>
    </location>
    <ligand>
        <name>substrate</name>
    </ligand>
</feature>
<sequence length="517" mass="54216">MPHAENTFINRDIIRIAPERVKQAAQFQAAILADVAGRRGTLHGRVKPVSPTMKVAGPAITVEVRPGDNLAIHAALAIAQPGDVIVVDGKGDISCALIGEIMSTQAEASGIAGIIIDGAVRDADALSANGFPVFSAGLNPCGPTKSIAGRVNYPVSVAGAAIQPGDLVIGDIDGVVVLPREDVPAESPANRWHAARWGDALMTTSSPVILVTGNDLALQAVSLLSDFSIVYAGKQPSEDSLFQLCQQHNPVAIIVRYGKINARIMDAAPDLRVISKHGSGIDVIDQKAAAERHISVQSAPGANAAAVAEHTWALILACAKSVIPLDQRMRQGHWDKSTHKSMELEGRTLGLVGLGAIGGRVARIGRAFGMKVLAYDPFARTFPDECESSSLDDLLQQADVISLHCPLTEQTRQMINAEKLALFKKGAILVNTARGGLIDEEALLAALDNGTVAWAALDSFATEPLTAPHIWQNVGSVILSPHIGGVSDNSYVKMGTVAASNILSVLAAPMKNESPVA</sequence>
<evidence type="ECO:0000256" key="3">
    <source>
        <dbReference type="ARBA" id="ARBA00023027"/>
    </source>
</evidence>
<protein>
    <submittedName>
        <fullName evidence="7">(California timema) hypothetical protein</fullName>
    </submittedName>
</protein>
<dbReference type="SUPFAM" id="SSF52283">
    <property type="entry name" value="Formate/glycerate dehydrogenase catalytic domain-like"/>
    <property type="match status" value="1"/>
</dbReference>
<evidence type="ECO:0000256" key="4">
    <source>
        <dbReference type="PIRSR" id="PIRSR605493-1"/>
    </source>
</evidence>
<comment type="cofactor">
    <cofactor evidence="4">
        <name>Mg(2+)</name>
        <dbReference type="ChEBI" id="CHEBI:18420"/>
    </cofactor>
</comment>
<proteinExistence type="inferred from homology"/>
<evidence type="ECO:0000313" key="7">
    <source>
        <dbReference type="EMBL" id="CAD7569053.1"/>
    </source>
</evidence>
<evidence type="ECO:0000259" key="5">
    <source>
        <dbReference type="Pfam" id="PF00389"/>
    </source>
</evidence>
<dbReference type="InterPro" id="IPR050857">
    <property type="entry name" value="D-2-hydroxyacid_DH"/>
</dbReference>
<keyword evidence="4" id="KW-0479">Metal-binding</keyword>
<dbReference type="PANTHER" id="PTHR42789:SF1">
    <property type="entry name" value="D-ISOMER SPECIFIC 2-HYDROXYACID DEHYDROGENASE FAMILY PROTEIN (AFU_ORTHOLOGUE AFUA_6G10090)"/>
    <property type="match status" value="1"/>
</dbReference>
<accession>A0A7R9IY58</accession>
<feature type="domain" description="D-isomer specific 2-hydroxyacid dehydrogenase NAD-binding" evidence="6">
    <location>
        <begin position="313"/>
        <end position="484"/>
    </location>
</feature>
<dbReference type="Pfam" id="PF03737">
    <property type="entry name" value="RraA-like"/>
    <property type="match status" value="1"/>
</dbReference>
<name>A0A7R9IY58_TIMCA</name>
<dbReference type="PROSITE" id="PS00671">
    <property type="entry name" value="D_2_HYDROXYACID_DH_3"/>
    <property type="match status" value="1"/>
</dbReference>
<dbReference type="InterPro" id="IPR006139">
    <property type="entry name" value="D-isomer_2_OHA_DH_cat_dom"/>
</dbReference>
<dbReference type="EMBL" id="OE179524">
    <property type="protein sequence ID" value="CAD7569053.1"/>
    <property type="molecule type" value="Genomic_DNA"/>
</dbReference>
<dbReference type="Gene3D" id="3.50.30.40">
    <property type="entry name" value="Ribonuclease E inhibitor RraA/RraA-like"/>
    <property type="match status" value="1"/>
</dbReference>
<dbReference type="InterPro" id="IPR036704">
    <property type="entry name" value="RraA/RraA-like_sf"/>
</dbReference>
<organism evidence="7">
    <name type="scientific">Timema californicum</name>
    <name type="common">California timema</name>
    <name type="synonym">Walking stick</name>
    <dbReference type="NCBI Taxonomy" id="61474"/>
    <lineage>
        <taxon>Eukaryota</taxon>
        <taxon>Metazoa</taxon>
        <taxon>Ecdysozoa</taxon>
        <taxon>Arthropoda</taxon>
        <taxon>Hexapoda</taxon>
        <taxon>Insecta</taxon>
        <taxon>Pterygota</taxon>
        <taxon>Neoptera</taxon>
        <taxon>Polyneoptera</taxon>
        <taxon>Phasmatodea</taxon>
        <taxon>Timematodea</taxon>
        <taxon>Timematoidea</taxon>
        <taxon>Timematidae</taxon>
        <taxon>Timema</taxon>
    </lineage>
</organism>
<dbReference type="CDD" id="cd16841">
    <property type="entry name" value="RraA_family"/>
    <property type="match status" value="1"/>
</dbReference>
<dbReference type="Pfam" id="PF00389">
    <property type="entry name" value="2-Hacid_dh"/>
    <property type="match status" value="1"/>
</dbReference>
<feature type="domain" description="D-isomer specific 2-hydroxyacid dehydrogenase catalytic" evidence="5">
    <location>
        <begin position="219"/>
        <end position="508"/>
    </location>
</feature>
<dbReference type="GO" id="GO:0046872">
    <property type="term" value="F:metal ion binding"/>
    <property type="evidence" value="ECO:0007669"/>
    <property type="project" value="UniProtKB-KW"/>
</dbReference>
<evidence type="ECO:0000256" key="1">
    <source>
        <dbReference type="ARBA" id="ARBA00005854"/>
    </source>
</evidence>
<evidence type="ECO:0000256" key="2">
    <source>
        <dbReference type="ARBA" id="ARBA00023002"/>
    </source>
</evidence>
<dbReference type="GO" id="GO:0051287">
    <property type="term" value="F:NAD binding"/>
    <property type="evidence" value="ECO:0007669"/>
    <property type="project" value="InterPro"/>
</dbReference>
<dbReference type="SUPFAM" id="SSF89562">
    <property type="entry name" value="RraA-like"/>
    <property type="match status" value="1"/>
</dbReference>
<dbReference type="Gene3D" id="3.40.50.720">
    <property type="entry name" value="NAD(P)-binding Rossmann-like Domain"/>
    <property type="match status" value="2"/>
</dbReference>
<dbReference type="FunFam" id="3.40.50.720:FF:000203">
    <property type="entry name" value="D-3-phosphoglycerate dehydrogenase (SerA)"/>
    <property type="match status" value="1"/>
</dbReference>
<dbReference type="Pfam" id="PF02826">
    <property type="entry name" value="2-Hacid_dh_C"/>
    <property type="match status" value="1"/>
</dbReference>
<dbReference type="PROSITE" id="PS00670">
    <property type="entry name" value="D_2_HYDROXYACID_DH_2"/>
    <property type="match status" value="1"/>
</dbReference>
<dbReference type="CDD" id="cd12173">
    <property type="entry name" value="PGDH_4"/>
    <property type="match status" value="1"/>
</dbReference>
<dbReference type="AlphaFoldDB" id="A0A7R9IY58"/>
<dbReference type="SUPFAM" id="SSF51735">
    <property type="entry name" value="NAD(P)-binding Rossmann-fold domains"/>
    <property type="match status" value="1"/>
</dbReference>
<dbReference type="InterPro" id="IPR005493">
    <property type="entry name" value="RraA/RraA-like"/>
</dbReference>
<keyword evidence="2" id="KW-0560">Oxidoreductase</keyword>
<feature type="binding site" evidence="4">
    <location>
        <position position="122"/>
    </location>
    <ligand>
        <name>Mg(2+)</name>
        <dbReference type="ChEBI" id="CHEBI:18420"/>
    </ligand>
</feature>
<feature type="binding site" evidence="4">
    <location>
        <begin position="99"/>
        <end position="102"/>
    </location>
    <ligand>
        <name>substrate</name>
    </ligand>
</feature>
<keyword evidence="3" id="KW-0520">NAD</keyword>